<dbReference type="InterPro" id="IPR033248">
    <property type="entry name" value="Transketolase_C"/>
</dbReference>
<evidence type="ECO:0000313" key="5">
    <source>
        <dbReference type="EMBL" id="TCL76896.1"/>
    </source>
</evidence>
<dbReference type="CDD" id="cd07033">
    <property type="entry name" value="TPP_PYR_DXS_TK_like"/>
    <property type="match status" value="1"/>
</dbReference>
<dbReference type="Gene3D" id="3.40.50.970">
    <property type="match status" value="1"/>
</dbReference>
<dbReference type="EMBL" id="SLUN01000001">
    <property type="protein sequence ID" value="TCL76896.1"/>
    <property type="molecule type" value="Genomic_DNA"/>
</dbReference>
<dbReference type="FunFam" id="3.40.50.970:FF:000129">
    <property type="entry name" value="Transketolase"/>
    <property type="match status" value="1"/>
</dbReference>
<dbReference type="Gene3D" id="3.40.50.920">
    <property type="match status" value="1"/>
</dbReference>
<dbReference type="OrthoDB" id="8732661at2"/>
<evidence type="ECO:0000256" key="3">
    <source>
        <dbReference type="ARBA" id="ARBA00023052"/>
    </source>
</evidence>
<gene>
    <name evidence="5" type="ORF">EDC14_1001181</name>
</gene>
<dbReference type="SMART" id="SM00861">
    <property type="entry name" value="Transket_pyr"/>
    <property type="match status" value="1"/>
</dbReference>
<sequence>MNGWQAPRDSFGQTLVELGETHPELFVLNADVAKATKTEAFAARFPDRYLNVGIAEQNMAGVAAGLARSGLVPVMSTFACFAPGRCYDQIRQSIAYSNLNVKIAATHPGLSVGMDGAIHQSLDDLALMRALPGLVVLAPSDAVQTRKALIRAVEHQGPVYLRIGRLECPNLFPAAEDFVIGKAYTLRDGSDVTLIAHGATVQLVWAAAAELERSGVSVRVLDMPSLKPLDREALRRAARETGRIVTVEDHWLCGGLYSAVCEELAAGGPCRIRGIGVGDVFGESGAPGALYAKHGLTQERLLQEVARLLA</sequence>
<feature type="domain" description="Transketolase-like pyrimidine-binding" evidence="4">
    <location>
        <begin position="5"/>
        <end position="171"/>
    </location>
</feature>
<dbReference type="InterPro" id="IPR029061">
    <property type="entry name" value="THDP-binding"/>
</dbReference>
<dbReference type="InterPro" id="IPR009014">
    <property type="entry name" value="Transketo_C/PFOR_II"/>
</dbReference>
<reference evidence="5 6" key="1">
    <citation type="submission" date="2019-03" db="EMBL/GenBank/DDBJ databases">
        <title>Genomic Encyclopedia of Type Strains, Phase IV (KMG-IV): sequencing the most valuable type-strain genomes for metagenomic binning, comparative biology and taxonomic classification.</title>
        <authorList>
            <person name="Goeker M."/>
        </authorList>
    </citation>
    <scope>NUCLEOTIDE SEQUENCE [LARGE SCALE GENOMIC DNA]</scope>
    <source>
        <strain evidence="5 6">LX-B</strain>
    </source>
</reference>
<evidence type="ECO:0000256" key="1">
    <source>
        <dbReference type="ARBA" id="ARBA00001964"/>
    </source>
</evidence>
<dbReference type="Proteomes" id="UP000295008">
    <property type="component" value="Unassembled WGS sequence"/>
</dbReference>
<comment type="caution">
    <text evidence="5">The sequence shown here is derived from an EMBL/GenBank/DDBJ whole genome shotgun (WGS) entry which is preliminary data.</text>
</comment>
<keyword evidence="6" id="KW-1185">Reference proteome</keyword>
<organism evidence="5 6">
    <name type="scientific">Hydrogenispora ethanolica</name>
    <dbReference type="NCBI Taxonomy" id="1082276"/>
    <lineage>
        <taxon>Bacteria</taxon>
        <taxon>Bacillati</taxon>
        <taxon>Bacillota</taxon>
        <taxon>Hydrogenispora</taxon>
    </lineage>
</organism>
<protein>
    <submittedName>
        <fullName evidence="5">Transketolase</fullName>
    </submittedName>
</protein>
<comment type="cofactor">
    <cofactor evidence="1">
        <name>thiamine diphosphate</name>
        <dbReference type="ChEBI" id="CHEBI:58937"/>
    </cofactor>
</comment>
<evidence type="ECO:0000256" key="2">
    <source>
        <dbReference type="ARBA" id="ARBA00007131"/>
    </source>
</evidence>
<dbReference type="PANTHER" id="PTHR43825:SF1">
    <property type="entry name" value="TRANSKETOLASE-LIKE PYRIMIDINE-BINDING DOMAIN-CONTAINING PROTEIN"/>
    <property type="match status" value="1"/>
</dbReference>
<dbReference type="InterPro" id="IPR051157">
    <property type="entry name" value="PDH/Transketolase"/>
</dbReference>
<dbReference type="InterPro" id="IPR005475">
    <property type="entry name" value="Transketolase-like_Pyr-bd"/>
</dbReference>
<evidence type="ECO:0000313" key="6">
    <source>
        <dbReference type="Proteomes" id="UP000295008"/>
    </source>
</evidence>
<dbReference type="Pfam" id="PF02780">
    <property type="entry name" value="Transketolase_C"/>
    <property type="match status" value="1"/>
</dbReference>
<dbReference type="SUPFAM" id="SSF52922">
    <property type="entry name" value="TK C-terminal domain-like"/>
    <property type="match status" value="1"/>
</dbReference>
<accession>A0A4R1SBH0</accession>
<evidence type="ECO:0000259" key="4">
    <source>
        <dbReference type="SMART" id="SM00861"/>
    </source>
</evidence>
<dbReference type="AlphaFoldDB" id="A0A4R1SBH0"/>
<comment type="similarity">
    <text evidence="2">Belongs to the transketolase family.</text>
</comment>
<name>A0A4R1SBH0_HYDET</name>
<proteinExistence type="inferred from homology"/>
<dbReference type="Pfam" id="PF02779">
    <property type="entry name" value="Transket_pyr"/>
    <property type="match status" value="1"/>
</dbReference>
<dbReference type="RefSeq" id="WP_132012291.1">
    <property type="nucleotide sequence ID" value="NZ_SLUN01000001.1"/>
</dbReference>
<dbReference type="SUPFAM" id="SSF52518">
    <property type="entry name" value="Thiamin diphosphate-binding fold (THDP-binding)"/>
    <property type="match status" value="1"/>
</dbReference>
<keyword evidence="3" id="KW-0786">Thiamine pyrophosphate</keyword>
<dbReference type="PANTHER" id="PTHR43825">
    <property type="entry name" value="PYRUVATE DEHYDROGENASE E1 COMPONENT"/>
    <property type="match status" value="1"/>
</dbReference>